<name>A0AAV5SDJ7_9BILA</name>
<dbReference type="EMBL" id="BTSX01000001">
    <property type="protein sequence ID" value="GMS80990.1"/>
    <property type="molecule type" value="Genomic_DNA"/>
</dbReference>
<dbReference type="Proteomes" id="UP001432027">
    <property type="component" value="Unassembled WGS sequence"/>
</dbReference>
<gene>
    <name evidence="1" type="ORF">PENTCL1PPCAC_3165</name>
</gene>
<evidence type="ECO:0008006" key="3">
    <source>
        <dbReference type="Google" id="ProtNLM"/>
    </source>
</evidence>
<evidence type="ECO:0000313" key="2">
    <source>
        <dbReference type="Proteomes" id="UP001432027"/>
    </source>
</evidence>
<keyword evidence="2" id="KW-1185">Reference proteome</keyword>
<evidence type="ECO:0000313" key="1">
    <source>
        <dbReference type="EMBL" id="GMS80990.1"/>
    </source>
</evidence>
<reference evidence="1" key="1">
    <citation type="submission" date="2023-10" db="EMBL/GenBank/DDBJ databases">
        <title>Genome assembly of Pristionchus species.</title>
        <authorList>
            <person name="Yoshida K."/>
            <person name="Sommer R.J."/>
        </authorList>
    </citation>
    <scope>NUCLEOTIDE SEQUENCE</scope>
    <source>
        <strain evidence="1">RS0144</strain>
    </source>
</reference>
<sequence length="89" mass="10133">ATIYGYDQHIRKHHKSSLKKNGIYLRCSCGSEVHGDNYIHCKTHCACSQFSVHKLSVKSPQCILCKRYPKTANAFAKHLFKAHKTTLKS</sequence>
<feature type="non-terminal residue" evidence="1">
    <location>
        <position position="89"/>
    </location>
</feature>
<comment type="caution">
    <text evidence="1">The sequence shown here is derived from an EMBL/GenBank/DDBJ whole genome shotgun (WGS) entry which is preliminary data.</text>
</comment>
<feature type="non-terminal residue" evidence="1">
    <location>
        <position position="1"/>
    </location>
</feature>
<protein>
    <recommendedName>
        <fullName evidence="3">C2H2-type domain-containing protein</fullName>
    </recommendedName>
</protein>
<organism evidence="1 2">
    <name type="scientific">Pristionchus entomophagus</name>
    <dbReference type="NCBI Taxonomy" id="358040"/>
    <lineage>
        <taxon>Eukaryota</taxon>
        <taxon>Metazoa</taxon>
        <taxon>Ecdysozoa</taxon>
        <taxon>Nematoda</taxon>
        <taxon>Chromadorea</taxon>
        <taxon>Rhabditida</taxon>
        <taxon>Rhabditina</taxon>
        <taxon>Diplogasteromorpha</taxon>
        <taxon>Diplogasteroidea</taxon>
        <taxon>Neodiplogasteridae</taxon>
        <taxon>Pristionchus</taxon>
    </lineage>
</organism>
<dbReference type="AlphaFoldDB" id="A0AAV5SDJ7"/>
<accession>A0AAV5SDJ7</accession>
<proteinExistence type="predicted"/>